<dbReference type="OrthoDB" id="6937785at2"/>
<sequence>MEFETPIVPRANDRLSADYLRFDGAGAHLVGQRCEACGMQLFPKTGVCPGCQSEHLTDVALPRNGTLYSWSVVHVAPKPWVTPYVIGYVDLPDDVRVFAHIGGDPQALSIDMPVSLHAAPTVAEEREPGTPLFTFNPVSTENS</sequence>
<protein>
    <recommendedName>
        <fullName evidence="5">DUF35 domain-containing protein</fullName>
    </recommendedName>
</protein>
<name>A0A157ZYP7_9BURK</name>
<dbReference type="Pfam" id="PF12172">
    <property type="entry name" value="zf-ChsH2"/>
    <property type="match status" value="1"/>
</dbReference>
<organism evidence="3 4">
    <name type="scientific">Caballeronia glebae</name>
    <dbReference type="NCBI Taxonomy" id="1777143"/>
    <lineage>
        <taxon>Bacteria</taxon>
        <taxon>Pseudomonadati</taxon>
        <taxon>Pseudomonadota</taxon>
        <taxon>Betaproteobacteria</taxon>
        <taxon>Burkholderiales</taxon>
        <taxon>Burkholderiaceae</taxon>
        <taxon>Caballeronia</taxon>
    </lineage>
</organism>
<dbReference type="PANTHER" id="PTHR34075:SF5">
    <property type="entry name" value="BLR3430 PROTEIN"/>
    <property type="match status" value="1"/>
</dbReference>
<dbReference type="InterPro" id="IPR012340">
    <property type="entry name" value="NA-bd_OB-fold"/>
</dbReference>
<evidence type="ECO:0000313" key="3">
    <source>
        <dbReference type="EMBL" id="SAK50599.1"/>
    </source>
</evidence>
<dbReference type="EMBL" id="FCOJ02000007">
    <property type="protein sequence ID" value="SAK50599.1"/>
    <property type="molecule type" value="Genomic_DNA"/>
</dbReference>
<evidence type="ECO:0000259" key="1">
    <source>
        <dbReference type="Pfam" id="PF01796"/>
    </source>
</evidence>
<dbReference type="InterPro" id="IPR002878">
    <property type="entry name" value="ChsH2_C"/>
</dbReference>
<dbReference type="PANTHER" id="PTHR34075">
    <property type="entry name" value="BLR3430 PROTEIN"/>
    <property type="match status" value="1"/>
</dbReference>
<dbReference type="InterPro" id="IPR022002">
    <property type="entry name" value="ChsH2_Znr"/>
</dbReference>
<keyword evidence="4" id="KW-1185">Reference proteome</keyword>
<evidence type="ECO:0000313" key="4">
    <source>
        <dbReference type="Proteomes" id="UP000054596"/>
    </source>
</evidence>
<dbReference type="RefSeq" id="WP_086966455.1">
    <property type="nucleotide sequence ID" value="NZ_FCOJ02000007.1"/>
</dbReference>
<accession>A0A157ZYP7</accession>
<comment type="caution">
    <text evidence="3">The sequence shown here is derived from an EMBL/GenBank/DDBJ whole genome shotgun (WGS) entry which is preliminary data.</text>
</comment>
<proteinExistence type="predicted"/>
<dbReference type="SUPFAM" id="SSF50249">
    <property type="entry name" value="Nucleic acid-binding proteins"/>
    <property type="match status" value="1"/>
</dbReference>
<dbReference type="Pfam" id="PF01796">
    <property type="entry name" value="OB_ChsH2_C"/>
    <property type="match status" value="1"/>
</dbReference>
<dbReference type="InterPro" id="IPR052513">
    <property type="entry name" value="Thioester_dehydratase-like"/>
</dbReference>
<evidence type="ECO:0008006" key="5">
    <source>
        <dbReference type="Google" id="ProtNLM"/>
    </source>
</evidence>
<reference evidence="3" key="1">
    <citation type="submission" date="2016-01" db="EMBL/GenBank/DDBJ databases">
        <authorList>
            <person name="Peeters C."/>
        </authorList>
    </citation>
    <scope>NUCLEOTIDE SEQUENCE [LARGE SCALE GENOMIC DNA]</scope>
    <source>
        <strain evidence="3">LMG 29325</strain>
    </source>
</reference>
<evidence type="ECO:0000259" key="2">
    <source>
        <dbReference type="Pfam" id="PF12172"/>
    </source>
</evidence>
<dbReference type="Proteomes" id="UP000054596">
    <property type="component" value="Unassembled WGS sequence"/>
</dbReference>
<feature type="domain" description="ChsH2 rubredoxin-like zinc ribbon" evidence="2">
    <location>
        <begin position="28"/>
        <end position="54"/>
    </location>
</feature>
<dbReference type="AlphaFoldDB" id="A0A157ZYP7"/>
<dbReference type="STRING" id="1777143.AWB82_01444"/>
<gene>
    <name evidence="3" type="ORF">AWB82_01444</name>
</gene>
<feature type="domain" description="ChsH2 C-terminal OB-fold" evidence="1">
    <location>
        <begin position="59"/>
        <end position="116"/>
    </location>
</feature>